<evidence type="ECO:0000313" key="2">
    <source>
        <dbReference type="Proteomes" id="UP001362999"/>
    </source>
</evidence>
<protein>
    <recommendedName>
        <fullName evidence="3">F-box domain-containing protein</fullName>
    </recommendedName>
</protein>
<dbReference type="AlphaFoldDB" id="A0AAW0CAS5"/>
<dbReference type="EMBL" id="JAWWNJ010000019">
    <property type="protein sequence ID" value="KAK7036063.1"/>
    <property type="molecule type" value="Genomic_DNA"/>
</dbReference>
<organism evidence="1 2">
    <name type="scientific">Favolaschia claudopus</name>
    <dbReference type="NCBI Taxonomy" id="2862362"/>
    <lineage>
        <taxon>Eukaryota</taxon>
        <taxon>Fungi</taxon>
        <taxon>Dikarya</taxon>
        <taxon>Basidiomycota</taxon>
        <taxon>Agaricomycotina</taxon>
        <taxon>Agaricomycetes</taxon>
        <taxon>Agaricomycetidae</taxon>
        <taxon>Agaricales</taxon>
        <taxon>Marasmiineae</taxon>
        <taxon>Mycenaceae</taxon>
        <taxon>Favolaschia</taxon>
    </lineage>
</organism>
<gene>
    <name evidence="1" type="ORF">R3P38DRAFT_2910408</name>
</gene>
<proteinExistence type="predicted"/>
<keyword evidence="2" id="KW-1185">Reference proteome</keyword>
<dbReference type="Proteomes" id="UP001362999">
    <property type="component" value="Unassembled WGS sequence"/>
</dbReference>
<evidence type="ECO:0008006" key="3">
    <source>
        <dbReference type="Google" id="ProtNLM"/>
    </source>
</evidence>
<reference evidence="1 2" key="1">
    <citation type="journal article" date="2024" name="J Genomics">
        <title>Draft genome sequencing and assembly of Favolaschia claudopus CIRM-BRFM 2984 isolated from oak limbs.</title>
        <authorList>
            <person name="Navarro D."/>
            <person name="Drula E."/>
            <person name="Chaduli D."/>
            <person name="Cazenave R."/>
            <person name="Ahrendt S."/>
            <person name="Wang J."/>
            <person name="Lipzen A."/>
            <person name="Daum C."/>
            <person name="Barry K."/>
            <person name="Grigoriev I.V."/>
            <person name="Favel A."/>
            <person name="Rosso M.N."/>
            <person name="Martin F."/>
        </authorList>
    </citation>
    <scope>NUCLEOTIDE SEQUENCE [LARGE SCALE GENOMIC DNA]</scope>
    <source>
        <strain evidence="1 2">CIRM-BRFM 2984</strain>
    </source>
</reference>
<comment type="caution">
    <text evidence="1">The sequence shown here is derived from an EMBL/GenBank/DDBJ whole genome shotgun (WGS) entry which is preliminary data.</text>
</comment>
<name>A0AAW0CAS5_9AGAR</name>
<evidence type="ECO:0000313" key="1">
    <source>
        <dbReference type="EMBL" id="KAK7036063.1"/>
    </source>
</evidence>
<sequence>MATSLPDEIISEILAPVLRVPDEMFSDIKSEVSPFAGSSQSVCSLLVVCKPWLRVGTPMLYDTVILRSKAQAEALAITLNSGEDLGRFVKKVRLEGGLGKQVDKVFRCTPNVTDLFLSANIRSTDNVSGLVRGLPLINPKRLIFLDEGRWRWNICMATLIRGVAENMANWSNLTTLVLSTTSQQKRPRQEFFEAVCASQTLKFVSVGISWNDDDIVQLLNRIAEVPSLKVIGIRRGATYEDFHHTSMSFRLRSLVQVVDDCPQTPSPENKTVAACAVPGNDNPLPPMASAPQRIVESIWQCILFWAMDTGTDLSWDNDALWSRRMNSDRLRLMLVSKMFKRLALPYLYGYPVLSNPNSITKFSACINRNPVLGEHVRELKIWCAAVKKTKSQTFPNLSTILRRTRNLERLLARHFPMAWDTFNVLAKTAGWSLVEFRGFVLDWGTTKFGLSWVFNNLPNLQVFGWNSATGGRVPGPPADTNALSSLCFLELEANGLLPILWNAKLPLLSHVVLGPGVEIFTLFFMYRGPRITVLELHGDFNTPGGLSIFDLCPALLHLTLHWTGKEHSEESVFVPILSSPNPHQSLAKLIVQKKAQGHALTRETREWSQFFDAIVLEDFPALREIQIMYTKFQWPTTEHDISNSKWVKWSDILVQHNIRLLNSESLQWKSRFKGPRRP</sequence>
<accession>A0AAW0CAS5</accession>